<dbReference type="InterPro" id="IPR051059">
    <property type="entry name" value="VerF-like"/>
</dbReference>
<dbReference type="GO" id="GO:0006351">
    <property type="term" value="P:DNA-templated transcription"/>
    <property type="evidence" value="ECO:0007669"/>
    <property type="project" value="InterPro"/>
</dbReference>
<proteinExistence type="predicted"/>
<evidence type="ECO:0000256" key="7">
    <source>
        <dbReference type="PROSITE-ProRule" id="PRU00042"/>
    </source>
</evidence>
<evidence type="ECO:0000256" key="3">
    <source>
        <dbReference type="ARBA" id="ARBA00022737"/>
    </source>
</evidence>
<dbReference type="PANTHER" id="PTHR40626:SF10">
    <property type="entry name" value="C2H2-TYPE DOMAIN-CONTAINING PROTEIN"/>
    <property type="match status" value="1"/>
</dbReference>
<accession>A0A0D2BVY9</accession>
<feature type="region of interest" description="Disordered" evidence="8">
    <location>
        <begin position="79"/>
        <end position="191"/>
    </location>
</feature>
<feature type="compositionally biased region" description="Polar residues" evidence="8">
    <location>
        <begin position="121"/>
        <end position="136"/>
    </location>
</feature>
<dbReference type="InterPro" id="IPR013087">
    <property type="entry name" value="Znf_C2H2_type"/>
</dbReference>
<organism evidence="10 11">
    <name type="scientific">Exophiala oligosperma</name>
    <dbReference type="NCBI Taxonomy" id="215243"/>
    <lineage>
        <taxon>Eukaryota</taxon>
        <taxon>Fungi</taxon>
        <taxon>Dikarya</taxon>
        <taxon>Ascomycota</taxon>
        <taxon>Pezizomycotina</taxon>
        <taxon>Eurotiomycetes</taxon>
        <taxon>Chaetothyriomycetidae</taxon>
        <taxon>Chaetothyriales</taxon>
        <taxon>Herpotrichiellaceae</taxon>
        <taxon>Exophiala</taxon>
    </lineage>
</organism>
<gene>
    <name evidence="10" type="ORF">PV06_07140</name>
</gene>
<dbReference type="InterPro" id="IPR007219">
    <property type="entry name" value="XnlR_reg_dom"/>
</dbReference>
<dbReference type="InterPro" id="IPR036236">
    <property type="entry name" value="Znf_C2H2_sf"/>
</dbReference>
<evidence type="ECO:0000256" key="8">
    <source>
        <dbReference type="SAM" id="MobiDB-lite"/>
    </source>
</evidence>
<dbReference type="SUPFAM" id="SSF57667">
    <property type="entry name" value="beta-beta-alpha zinc fingers"/>
    <property type="match status" value="1"/>
</dbReference>
<dbReference type="GeneID" id="27359214"/>
<keyword evidence="3" id="KW-0677">Repeat</keyword>
<keyword evidence="2" id="KW-0479">Metal-binding</keyword>
<dbReference type="OrthoDB" id="654211at2759"/>
<feature type="domain" description="C2H2-type" evidence="9">
    <location>
        <begin position="26"/>
        <end position="53"/>
    </location>
</feature>
<dbReference type="GO" id="GO:0000981">
    <property type="term" value="F:DNA-binding transcription factor activity, RNA polymerase II-specific"/>
    <property type="evidence" value="ECO:0007669"/>
    <property type="project" value="InterPro"/>
</dbReference>
<keyword evidence="11" id="KW-1185">Reference proteome</keyword>
<keyword evidence="5" id="KW-0862">Zinc</keyword>
<dbReference type="PANTHER" id="PTHR40626">
    <property type="entry name" value="MIP31509P"/>
    <property type="match status" value="1"/>
</dbReference>
<evidence type="ECO:0000256" key="1">
    <source>
        <dbReference type="ARBA" id="ARBA00004123"/>
    </source>
</evidence>
<dbReference type="GO" id="GO:0000978">
    <property type="term" value="F:RNA polymerase II cis-regulatory region sequence-specific DNA binding"/>
    <property type="evidence" value="ECO:0007669"/>
    <property type="project" value="InterPro"/>
</dbReference>
<comment type="subcellular location">
    <subcellularLocation>
        <location evidence="1">Nucleus</location>
    </subcellularLocation>
</comment>
<evidence type="ECO:0000259" key="9">
    <source>
        <dbReference type="PROSITE" id="PS50157"/>
    </source>
</evidence>
<reference evidence="10 11" key="1">
    <citation type="submission" date="2015-01" db="EMBL/GenBank/DDBJ databases">
        <title>The Genome Sequence of Exophiala oligosperma CBS72588.</title>
        <authorList>
            <consortium name="The Broad Institute Genomics Platform"/>
            <person name="Cuomo C."/>
            <person name="de Hoog S."/>
            <person name="Gorbushina A."/>
            <person name="Stielow B."/>
            <person name="Teixiera M."/>
            <person name="Abouelleil A."/>
            <person name="Chapman S.B."/>
            <person name="Priest M."/>
            <person name="Young S.K."/>
            <person name="Wortman J."/>
            <person name="Nusbaum C."/>
            <person name="Birren B."/>
        </authorList>
    </citation>
    <scope>NUCLEOTIDE SEQUENCE [LARGE SCALE GENOMIC DNA]</scope>
    <source>
        <strain evidence="10 11">CBS 72588</strain>
    </source>
</reference>
<evidence type="ECO:0000256" key="6">
    <source>
        <dbReference type="ARBA" id="ARBA00023242"/>
    </source>
</evidence>
<dbReference type="CDD" id="cd12148">
    <property type="entry name" value="fungal_TF_MHR"/>
    <property type="match status" value="1"/>
</dbReference>
<keyword evidence="6" id="KW-0539">Nucleus</keyword>
<evidence type="ECO:0000256" key="4">
    <source>
        <dbReference type="ARBA" id="ARBA00022771"/>
    </source>
</evidence>
<protein>
    <recommendedName>
        <fullName evidence="9">C2H2-type domain-containing protein</fullName>
    </recommendedName>
</protein>
<evidence type="ECO:0000256" key="5">
    <source>
        <dbReference type="ARBA" id="ARBA00022833"/>
    </source>
</evidence>
<feature type="compositionally biased region" description="Low complexity" evidence="8">
    <location>
        <begin position="172"/>
        <end position="190"/>
    </location>
</feature>
<feature type="region of interest" description="Disordered" evidence="8">
    <location>
        <begin position="486"/>
        <end position="510"/>
    </location>
</feature>
<evidence type="ECO:0000313" key="10">
    <source>
        <dbReference type="EMBL" id="KIW41597.1"/>
    </source>
</evidence>
<dbReference type="AlphaFoldDB" id="A0A0D2BVY9"/>
<name>A0A0D2BVY9_9EURO</name>
<dbReference type="HOGENOM" id="CLU_007423_1_0_1"/>
<dbReference type="GO" id="GO:0005634">
    <property type="term" value="C:nucleus"/>
    <property type="evidence" value="ECO:0007669"/>
    <property type="project" value="UniProtKB-SubCell"/>
</dbReference>
<feature type="compositionally biased region" description="Basic and acidic residues" evidence="8">
    <location>
        <begin position="499"/>
        <end position="510"/>
    </location>
</feature>
<evidence type="ECO:0000256" key="2">
    <source>
        <dbReference type="ARBA" id="ARBA00022723"/>
    </source>
</evidence>
<dbReference type="Proteomes" id="UP000053342">
    <property type="component" value="Unassembled WGS sequence"/>
</dbReference>
<dbReference type="STRING" id="215243.A0A0D2BVY9"/>
<dbReference type="GO" id="GO:0008270">
    <property type="term" value="F:zinc ion binding"/>
    <property type="evidence" value="ECO:0007669"/>
    <property type="project" value="UniProtKB-KW"/>
</dbReference>
<keyword evidence="4 7" id="KW-0863">Zinc-finger</keyword>
<dbReference type="Pfam" id="PF04082">
    <property type="entry name" value="Fungal_trans"/>
    <property type="match status" value="1"/>
</dbReference>
<evidence type="ECO:0000313" key="11">
    <source>
        <dbReference type="Proteomes" id="UP000053342"/>
    </source>
</evidence>
<sequence>MTGASVIVFPKLDPAKDASQKHKRPHVCNVCSRAFKRSEHCIRHQRGHTQEKPFSCRVCRRRYSRRDLLVRHERTLHTAAQLANATGQPGQEPPPARRRRIPPPPLFSGATTSPNPPSEVGNGQSLLPQNNDNARTVMTMANDEGPSPSKAPTLANLLVTGDSPSNMVNHDPSQFNQSQSMSQSPSEPSSITDMRFNLASPAGQEPAMTIQEPAIVGINMPNYSMDMPELEQMRTFPTSVPLPDLDGDLEFLDFFDPFLGMEPKQMGNFAILPVKKDSESWSPLEHFSSSSQTPMQDYGFLQPYHQLRPLAPTGPSTGFTAVNPPEPVYMSGDDPFSTAAVSTPLNPFPIQQQAVEQLPPFDELEKQPPTPQLARTPFTKPPAPFFTEQMRTNLLNDLNERLMPSEMTSFRLPSAPALQKCIRTAIDNFHVHMPILHLQTFDFASAPSPLILIICAIGALYRLERKIAEPLFRKADQALVATLKKTKKDDSGEPSISDDWVRPASHEPKPDPELLWRSQARLLIKMFATFCGVISLVQDALSNLGDFLVDFRQLAPMVKAGKGNQENLTWEEWVNRESIKRLLYGHILYGNLVTMTYGIAPGYSVVSDGYIEMPCDQAMWDAQTPDQWAALASVRGKSTPLSLRDAVSTLMYENITKPVPPHCWQWSPFAVSAVINAVSIQLWHISQGSYFLGELSSMGKPQDASKSQTLTQAEAALTRCRSLITQARTDADYAWTDAEGPLLFNCLALLRVTYCRTFAGTGTADSTILLKATQDDLLESIEDFVAAPQERSDMITRAVSRAFEGMLIPYKMGTPLIQKTAALTWAIEHALAGWDAALLVTKWVHVIEIETEQTGGIVTELEEQTMRTIRNLTSEFEFEIAPGERAFRTVAAKLTMYWAKFYDDTWVWGVTPRMGFTLRELATVYETSTPK</sequence>
<dbReference type="GO" id="GO:0000785">
    <property type="term" value="C:chromatin"/>
    <property type="evidence" value="ECO:0007669"/>
    <property type="project" value="TreeGrafter"/>
</dbReference>
<dbReference type="SMART" id="SM00355">
    <property type="entry name" value="ZnF_C2H2"/>
    <property type="match status" value="2"/>
</dbReference>
<dbReference type="PROSITE" id="PS50157">
    <property type="entry name" value="ZINC_FINGER_C2H2_2"/>
    <property type="match status" value="2"/>
</dbReference>
<dbReference type="EMBL" id="KN847337">
    <property type="protein sequence ID" value="KIW41597.1"/>
    <property type="molecule type" value="Genomic_DNA"/>
</dbReference>
<dbReference type="VEuPathDB" id="FungiDB:PV06_07140"/>
<feature type="domain" description="C2H2-type" evidence="9">
    <location>
        <begin position="54"/>
        <end position="82"/>
    </location>
</feature>
<dbReference type="PROSITE" id="PS00028">
    <property type="entry name" value="ZINC_FINGER_C2H2_1"/>
    <property type="match status" value="2"/>
</dbReference>
<dbReference type="Gene3D" id="3.30.160.60">
    <property type="entry name" value="Classic Zinc Finger"/>
    <property type="match status" value="2"/>
</dbReference>
<dbReference type="RefSeq" id="XP_016261813.1">
    <property type="nucleotide sequence ID" value="XM_016408333.1"/>
</dbReference>